<proteinExistence type="predicted"/>
<gene>
    <name evidence="1" type="ORF">PVAP13_1NG045300</name>
</gene>
<sequence>MREYAHQRLVAELTDLRELGLFHDAKWVRLQLVSRDAEFKMLFGRPALLYADRAVLWPQGPLHQGLHPQARPPLLRRKGSFWWKDITKLLTSFKGMAMIHLNDGASCLFWEDLWLNRIPEQQFPELFSFVKKKGISLKAVREAIGHEVLFHLPISEIALQQLLILAEDLNNLPETSEPDLWSYIWGSPDFSISKTYVHLTGHRVIHAAYKWLWKSSCQNKHKEMNHYSISLSGVHFQLIVGQILALWWEMIHLLPPWSILNSNLLCLSSWRLLS</sequence>
<protein>
    <submittedName>
        <fullName evidence="1">Uncharacterized protein</fullName>
    </submittedName>
</protein>
<evidence type="ECO:0000313" key="1">
    <source>
        <dbReference type="EMBL" id="KAG2648178.1"/>
    </source>
</evidence>
<organism evidence="1 2">
    <name type="scientific">Panicum virgatum</name>
    <name type="common">Blackwell switchgrass</name>
    <dbReference type="NCBI Taxonomy" id="38727"/>
    <lineage>
        <taxon>Eukaryota</taxon>
        <taxon>Viridiplantae</taxon>
        <taxon>Streptophyta</taxon>
        <taxon>Embryophyta</taxon>
        <taxon>Tracheophyta</taxon>
        <taxon>Spermatophyta</taxon>
        <taxon>Magnoliopsida</taxon>
        <taxon>Liliopsida</taxon>
        <taxon>Poales</taxon>
        <taxon>Poaceae</taxon>
        <taxon>PACMAD clade</taxon>
        <taxon>Panicoideae</taxon>
        <taxon>Panicodae</taxon>
        <taxon>Paniceae</taxon>
        <taxon>Panicinae</taxon>
        <taxon>Panicum</taxon>
        <taxon>Panicum sect. Hiantes</taxon>
    </lineage>
</organism>
<dbReference type="EMBL" id="CM029038">
    <property type="protein sequence ID" value="KAG2648178.1"/>
    <property type="molecule type" value="Genomic_DNA"/>
</dbReference>
<dbReference type="Proteomes" id="UP000823388">
    <property type="component" value="Chromosome 1N"/>
</dbReference>
<accession>A0A8T0WM24</accession>
<comment type="caution">
    <text evidence="1">The sequence shown here is derived from an EMBL/GenBank/DDBJ whole genome shotgun (WGS) entry which is preliminary data.</text>
</comment>
<name>A0A8T0WM24_PANVG</name>
<evidence type="ECO:0000313" key="2">
    <source>
        <dbReference type="Proteomes" id="UP000823388"/>
    </source>
</evidence>
<reference evidence="1" key="1">
    <citation type="submission" date="2020-05" db="EMBL/GenBank/DDBJ databases">
        <title>WGS assembly of Panicum virgatum.</title>
        <authorList>
            <person name="Lovell J.T."/>
            <person name="Jenkins J."/>
            <person name="Shu S."/>
            <person name="Juenger T.E."/>
            <person name="Schmutz J."/>
        </authorList>
    </citation>
    <scope>NUCLEOTIDE SEQUENCE</scope>
    <source>
        <strain evidence="1">AP13</strain>
    </source>
</reference>
<dbReference type="AlphaFoldDB" id="A0A8T0WM24"/>
<keyword evidence="2" id="KW-1185">Reference proteome</keyword>